<protein>
    <submittedName>
        <fullName evidence="1">Uncharacterized protein</fullName>
    </submittedName>
</protein>
<name>A0ABD3BE23_9LAMI</name>
<keyword evidence="2" id="KW-1185">Reference proteome</keyword>
<dbReference type="AlphaFoldDB" id="A0ABD3BE23"/>
<evidence type="ECO:0000313" key="2">
    <source>
        <dbReference type="Proteomes" id="UP001632038"/>
    </source>
</evidence>
<gene>
    <name evidence="1" type="ORF">CASFOL_041070</name>
</gene>
<sequence>MLILEDRIDLPFDDVFDWRKFSVIVTEVDSYRLKDILKAKAGVAYQILCTNLVKVQKHFYSLRDDGQPVEYDPFHMTMYELWLRYQNQRYNFM</sequence>
<comment type="caution">
    <text evidence="1">The sequence shown here is derived from an EMBL/GenBank/DDBJ whole genome shotgun (WGS) entry which is preliminary data.</text>
</comment>
<reference evidence="2" key="1">
    <citation type="journal article" date="2024" name="IScience">
        <title>Strigolactones Initiate the Formation of Haustorium-like Structures in Castilleja.</title>
        <authorList>
            <person name="Buerger M."/>
            <person name="Peterson D."/>
            <person name="Chory J."/>
        </authorList>
    </citation>
    <scope>NUCLEOTIDE SEQUENCE [LARGE SCALE GENOMIC DNA]</scope>
</reference>
<organism evidence="1 2">
    <name type="scientific">Castilleja foliolosa</name>
    <dbReference type="NCBI Taxonomy" id="1961234"/>
    <lineage>
        <taxon>Eukaryota</taxon>
        <taxon>Viridiplantae</taxon>
        <taxon>Streptophyta</taxon>
        <taxon>Embryophyta</taxon>
        <taxon>Tracheophyta</taxon>
        <taxon>Spermatophyta</taxon>
        <taxon>Magnoliopsida</taxon>
        <taxon>eudicotyledons</taxon>
        <taxon>Gunneridae</taxon>
        <taxon>Pentapetalae</taxon>
        <taxon>asterids</taxon>
        <taxon>lamiids</taxon>
        <taxon>Lamiales</taxon>
        <taxon>Orobanchaceae</taxon>
        <taxon>Pedicularideae</taxon>
        <taxon>Castillejinae</taxon>
        <taxon>Castilleja</taxon>
    </lineage>
</organism>
<evidence type="ECO:0000313" key="1">
    <source>
        <dbReference type="EMBL" id="KAL3615409.1"/>
    </source>
</evidence>
<accession>A0ABD3BE23</accession>
<proteinExistence type="predicted"/>
<dbReference type="Proteomes" id="UP001632038">
    <property type="component" value="Unassembled WGS sequence"/>
</dbReference>
<dbReference type="EMBL" id="JAVIJP010000100">
    <property type="protein sequence ID" value="KAL3615409.1"/>
    <property type="molecule type" value="Genomic_DNA"/>
</dbReference>